<dbReference type="STRING" id="198092.SAMN02745194_03141"/>
<dbReference type="AlphaFoldDB" id="A0A1M6LDL7"/>
<proteinExistence type="predicted"/>
<evidence type="ECO:0000259" key="1">
    <source>
        <dbReference type="Pfam" id="PF06890"/>
    </source>
</evidence>
<reference evidence="2 3" key="1">
    <citation type="submission" date="2016-11" db="EMBL/GenBank/DDBJ databases">
        <authorList>
            <person name="Jaros S."/>
            <person name="Januszkiewicz K."/>
            <person name="Wedrychowicz H."/>
        </authorList>
    </citation>
    <scope>NUCLEOTIDE SEQUENCE [LARGE SCALE GENOMIC DNA]</scope>
    <source>
        <strain evidence="2 3">DSM 14916</strain>
    </source>
</reference>
<name>A0A1M6LDL7_9PROT</name>
<dbReference type="Pfam" id="PF18946">
    <property type="entry name" value="Apex"/>
    <property type="match status" value="1"/>
</dbReference>
<accession>A0A1M6LDL7</accession>
<organism evidence="2 3">
    <name type="scientific">Muricoccus roseus</name>
    <dbReference type="NCBI Taxonomy" id="198092"/>
    <lineage>
        <taxon>Bacteria</taxon>
        <taxon>Pseudomonadati</taxon>
        <taxon>Pseudomonadota</taxon>
        <taxon>Alphaproteobacteria</taxon>
        <taxon>Acetobacterales</taxon>
        <taxon>Roseomonadaceae</taxon>
        <taxon>Muricoccus</taxon>
    </lineage>
</organism>
<dbReference type="InterPro" id="IPR053861">
    <property type="entry name" value="Phage_Mu_Gp45_N"/>
</dbReference>
<gene>
    <name evidence="2" type="ORF">SAMN02745194_03141</name>
</gene>
<sequence length="170" mass="17828">MSGTVERLYGRLMSVVGIARISASKVLGGSGVRRYQCRFDGAEVRDGTPSVQQYGLTSRAKVGADAVVIFVGGNRGSGVIIATNDRRYQLELEEGEVAIHDDLGHKVHLSRTGIRIDGGGHNLTITGVPKLLQDGDIEATGDVKAGTISLLEHKHTSVMPGGGQSGPPTP</sequence>
<evidence type="ECO:0000313" key="2">
    <source>
        <dbReference type="EMBL" id="SHJ69331.1"/>
    </source>
</evidence>
<dbReference type="InterPro" id="IPR044033">
    <property type="entry name" value="GpV-like_apex"/>
</dbReference>
<dbReference type="RefSeq" id="WP_073136365.1">
    <property type="nucleotide sequence ID" value="NZ_FQZF01000018.1"/>
</dbReference>
<dbReference type="Pfam" id="PF06890">
    <property type="entry name" value="Phage_Mu_Gp45"/>
    <property type="match status" value="1"/>
</dbReference>
<dbReference type="OrthoDB" id="7364815at2"/>
<feature type="domain" description="Bacteriophage Mu Gp45 N-terminal" evidence="1">
    <location>
        <begin position="30"/>
        <end position="87"/>
    </location>
</feature>
<evidence type="ECO:0000313" key="3">
    <source>
        <dbReference type="Proteomes" id="UP000184387"/>
    </source>
</evidence>
<dbReference type="Proteomes" id="UP000184387">
    <property type="component" value="Unassembled WGS sequence"/>
</dbReference>
<dbReference type="EMBL" id="FQZF01000018">
    <property type="protein sequence ID" value="SHJ69331.1"/>
    <property type="molecule type" value="Genomic_DNA"/>
</dbReference>
<keyword evidence="3" id="KW-1185">Reference proteome</keyword>
<protein>
    <submittedName>
        <fullName evidence="2">Bacteriophage Mu Gp45 protein</fullName>
    </submittedName>
</protein>